<keyword evidence="3" id="KW-1185">Reference proteome</keyword>
<reference evidence="2" key="1">
    <citation type="submission" date="2020-04" db="EMBL/GenBank/DDBJ databases">
        <title>Genome Assembly and Annotation of Botryosphaeria dothidea sdau 11-99, a Latent Pathogen of Apple Fruit Ring Rot in China.</title>
        <authorList>
            <person name="Yu C."/>
            <person name="Diao Y."/>
            <person name="Lu Q."/>
            <person name="Zhao J."/>
            <person name="Cui S."/>
            <person name="Peng C."/>
            <person name="He B."/>
            <person name="Liu H."/>
        </authorList>
    </citation>
    <scope>NUCLEOTIDE SEQUENCE [LARGE SCALE GENOMIC DNA]</scope>
    <source>
        <strain evidence="2">Sdau11-99</strain>
    </source>
</reference>
<feature type="compositionally biased region" description="Acidic residues" evidence="1">
    <location>
        <begin position="43"/>
        <end position="69"/>
    </location>
</feature>
<gene>
    <name evidence="2" type="ORF">GTA08_BOTSDO00031</name>
</gene>
<evidence type="ECO:0000313" key="3">
    <source>
        <dbReference type="Proteomes" id="UP000572817"/>
    </source>
</evidence>
<feature type="region of interest" description="Disordered" evidence="1">
    <location>
        <begin position="1"/>
        <end position="69"/>
    </location>
</feature>
<feature type="compositionally biased region" description="Basic and acidic residues" evidence="1">
    <location>
        <begin position="1"/>
        <end position="42"/>
    </location>
</feature>
<comment type="caution">
    <text evidence="2">The sequence shown here is derived from an EMBL/GenBank/DDBJ whole genome shotgun (WGS) entry which is preliminary data.</text>
</comment>
<name>A0A8H4NC67_9PEZI</name>
<dbReference type="AlphaFoldDB" id="A0A8H4NC67"/>
<proteinExistence type="predicted"/>
<dbReference type="EMBL" id="WWBZ02000001">
    <property type="protein sequence ID" value="KAF4313646.1"/>
    <property type="molecule type" value="Genomic_DNA"/>
</dbReference>
<accession>A0A8H4NC67</accession>
<dbReference type="Proteomes" id="UP000572817">
    <property type="component" value="Unassembled WGS sequence"/>
</dbReference>
<evidence type="ECO:0000256" key="1">
    <source>
        <dbReference type="SAM" id="MobiDB-lite"/>
    </source>
</evidence>
<protein>
    <submittedName>
        <fullName evidence="2">Uncharacterized protein</fullName>
    </submittedName>
</protein>
<evidence type="ECO:0000313" key="2">
    <source>
        <dbReference type="EMBL" id="KAF4313646.1"/>
    </source>
</evidence>
<organism evidence="2 3">
    <name type="scientific">Botryosphaeria dothidea</name>
    <dbReference type="NCBI Taxonomy" id="55169"/>
    <lineage>
        <taxon>Eukaryota</taxon>
        <taxon>Fungi</taxon>
        <taxon>Dikarya</taxon>
        <taxon>Ascomycota</taxon>
        <taxon>Pezizomycotina</taxon>
        <taxon>Dothideomycetes</taxon>
        <taxon>Dothideomycetes incertae sedis</taxon>
        <taxon>Botryosphaeriales</taxon>
        <taxon>Botryosphaeriaceae</taxon>
        <taxon>Botryosphaeria</taxon>
    </lineage>
</organism>
<sequence>MFAKWRNRERNSESEVGLDSREESGSEDKFYSDYDFGSREESASDEDLDSDEGSNSDEDSDCNAVEDESQWDPILIKVKDVLIKMTGTM</sequence>